<reference evidence="4 5" key="1">
    <citation type="journal article" date="2014" name="J. Biotechnol.">
        <title>Complete genome sequence of the actinobacterium Actinoplanes friuliensis HAG 010964, producer of the lipopeptide antibiotic friulimycin.</title>
        <authorList>
            <person name="Ruckert C."/>
            <person name="Szczepanowski R."/>
            <person name="Albersmeier A."/>
            <person name="Goesmann A."/>
            <person name="Fischer N."/>
            <person name="Steinkamper A."/>
            <person name="Puhler A."/>
            <person name="Biener R."/>
            <person name="Schwartz D."/>
            <person name="Kalinowski J."/>
        </authorList>
    </citation>
    <scope>NUCLEOTIDE SEQUENCE [LARGE SCALE GENOMIC DNA]</scope>
    <source>
        <strain evidence="4 5">DSM 7358</strain>
    </source>
</reference>
<dbReference type="OrthoDB" id="9807745at2"/>
<gene>
    <name evidence="4" type="ORF">AFR_17375</name>
</gene>
<dbReference type="InterPro" id="IPR002656">
    <property type="entry name" value="Acyl_transf_3_dom"/>
</dbReference>
<keyword evidence="2" id="KW-0812">Transmembrane</keyword>
<keyword evidence="4" id="KW-0808">Transferase</keyword>
<feature type="transmembrane region" description="Helical" evidence="2">
    <location>
        <begin position="361"/>
        <end position="382"/>
    </location>
</feature>
<dbReference type="EMBL" id="CP006272">
    <property type="protein sequence ID" value="AGZ41753.1"/>
    <property type="molecule type" value="Genomic_DNA"/>
</dbReference>
<feature type="domain" description="Acyltransferase 3" evidence="3">
    <location>
        <begin position="12"/>
        <end position="383"/>
    </location>
</feature>
<organism evidence="4 5">
    <name type="scientific">Actinoplanes friuliensis DSM 7358</name>
    <dbReference type="NCBI Taxonomy" id="1246995"/>
    <lineage>
        <taxon>Bacteria</taxon>
        <taxon>Bacillati</taxon>
        <taxon>Actinomycetota</taxon>
        <taxon>Actinomycetes</taxon>
        <taxon>Micromonosporales</taxon>
        <taxon>Micromonosporaceae</taxon>
        <taxon>Actinoplanes</taxon>
    </lineage>
</organism>
<evidence type="ECO:0000256" key="2">
    <source>
        <dbReference type="SAM" id="Phobius"/>
    </source>
</evidence>
<dbReference type="STRING" id="1246995.AFR_17375"/>
<feature type="transmembrane region" description="Helical" evidence="2">
    <location>
        <begin position="297"/>
        <end position="317"/>
    </location>
</feature>
<feature type="transmembrane region" description="Helical" evidence="2">
    <location>
        <begin position="86"/>
        <end position="108"/>
    </location>
</feature>
<protein>
    <submittedName>
        <fullName evidence="4">Acyltransferase</fullName>
    </submittedName>
</protein>
<feature type="transmembrane region" description="Helical" evidence="2">
    <location>
        <begin position="238"/>
        <end position="258"/>
    </location>
</feature>
<dbReference type="PANTHER" id="PTHR23028">
    <property type="entry name" value="ACETYLTRANSFERASE"/>
    <property type="match status" value="1"/>
</dbReference>
<dbReference type="AlphaFoldDB" id="U5VXP5"/>
<feature type="transmembrane region" description="Helical" evidence="2">
    <location>
        <begin position="166"/>
        <end position="183"/>
    </location>
</feature>
<feature type="compositionally biased region" description="Pro residues" evidence="1">
    <location>
        <begin position="417"/>
        <end position="431"/>
    </location>
</feature>
<dbReference type="RefSeq" id="WP_023361980.1">
    <property type="nucleotide sequence ID" value="NC_022657.1"/>
</dbReference>
<feature type="region of interest" description="Disordered" evidence="1">
    <location>
        <begin position="409"/>
        <end position="431"/>
    </location>
</feature>
<name>U5VXP5_9ACTN</name>
<dbReference type="Proteomes" id="UP000017746">
    <property type="component" value="Chromosome"/>
</dbReference>
<feature type="transmembrane region" description="Helical" evidence="2">
    <location>
        <begin position="329"/>
        <end position="349"/>
    </location>
</feature>
<feature type="transmembrane region" description="Helical" evidence="2">
    <location>
        <begin position="139"/>
        <end position="159"/>
    </location>
</feature>
<feature type="transmembrane region" description="Helical" evidence="2">
    <location>
        <begin position="265"/>
        <end position="285"/>
    </location>
</feature>
<feature type="transmembrane region" description="Helical" evidence="2">
    <location>
        <begin position="189"/>
        <end position="207"/>
    </location>
</feature>
<dbReference type="Pfam" id="PF01757">
    <property type="entry name" value="Acyl_transf_3"/>
    <property type="match status" value="1"/>
</dbReference>
<dbReference type="KEGG" id="afs:AFR_17375"/>
<sequence length="431" mass="46556">MPATVPAPGERIAWLDGLRALAVLLVVYAHLSRYLFRGARDFSSEWLHAGTAGVMLFFLVSGFIIPASLERHGSLRAFWVSRLFRLLPLYLVVTAVVVVLGLGGLVPLDPWLTAHPWTSAVAHATMLPHLLGVPLVTPVFWTLTFEMVFYLLVSALFAVRWHRRGGAVAVILAVLTVCTVPLAPTLIPTGTATVVAAVSLLIGLVAVTSGHRWAVVPGGLLLAALAGTLLVADQDPAHVWDGLLIVAVMFVGTTLYRAQQRQLRWWAALTVAATVAAALLFTWYAELDALGAPTARYRTRSVITLVVFGGAFALALLTRHRRTPRALAWLGVVSYSVYLVHFVLIQLLAPVLTGLGNRLPAIAEVPVAVAFLALLLSLSWLTHRFVELPGQRLGRRLARWLTARRGSDALISDPRPRSPVPAGVPPPTGRP</sequence>
<dbReference type="PANTHER" id="PTHR23028:SF53">
    <property type="entry name" value="ACYL_TRANSF_3 DOMAIN-CONTAINING PROTEIN"/>
    <property type="match status" value="1"/>
</dbReference>
<dbReference type="eggNOG" id="COG1835">
    <property type="taxonomic scope" value="Bacteria"/>
</dbReference>
<feature type="transmembrane region" description="Helical" evidence="2">
    <location>
        <begin position="46"/>
        <end position="65"/>
    </location>
</feature>
<keyword evidence="5" id="KW-1185">Reference proteome</keyword>
<dbReference type="HOGENOM" id="CLU_005679_2_0_11"/>
<keyword evidence="2" id="KW-1133">Transmembrane helix</keyword>
<evidence type="ECO:0000259" key="3">
    <source>
        <dbReference type="Pfam" id="PF01757"/>
    </source>
</evidence>
<keyword evidence="2" id="KW-0472">Membrane</keyword>
<keyword evidence="4" id="KW-0012">Acyltransferase</keyword>
<dbReference type="GO" id="GO:0009103">
    <property type="term" value="P:lipopolysaccharide biosynthetic process"/>
    <property type="evidence" value="ECO:0007669"/>
    <property type="project" value="TreeGrafter"/>
</dbReference>
<evidence type="ECO:0000313" key="5">
    <source>
        <dbReference type="Proteomes" id="UP000017746"/>
    </source>
</evidence>
<proteinExistence type="predicted"/>
<dbReference type="GO" id="GO:0016747">
    <property type="term" value="F:acyltransferase activity, transferring groups other than amino-acyl groups"/>
    <property type="evidence" value="ECO:0007669"/>
    <property type="project" value="InterPro"/>
</dbReference>
<evidence type="ECO:0000256" key="1">
    <source>
        <dbReference type="SAM" id="MobiDB-lite"/>
    </source>
</evidence>
<feature type="transmembrane region" description="Helical" evidence="2">
    <location>
        <begin position="214"/>
        <end position="232"/>
    </location>
</feature>
<accession>U5VXP5</accession>
<dbReference type="InterPro" id="IPR050879">
    <property type="entry name" value="Acyltransferase_3"/>
</dbReference>
<dbReference type="GO" id="GO:0016020">
    <property type="term" value="C:membrane"/>
    <property type="evidence" value="ECO:0007669"/>
    <property type="project" value="TreeGrafter"/>
</dbReference>
<feature type="transmembrane region" description="Helical" evidence="2">
    <location>
        <begin position="12"/>
        <end position="31"/>
    </location>
</feature>
<evidence type="ECO:0000313" key="4">
    <source>
        <dbReference type="EMBL" id="AGZ41753.1"/>
    </source>
</evidence>